<dbReference type="InterPro" id="IPR044143">
    <property type="entry name" value="GlgB_N_E_set_prok"/>
</dbReference>
<keyword evidence="8 10" id="KW-0320">Glycogen biosynthesis</keyword>
<dbReference type="GO" id="GO:0003844">
    <property type="term" value="F:1,4-alpha-glucan branching enzyme activity"/>
    <property type="evidence" value="ECO:0007669"/>
    <property type="project" value="UniProtKB-UniRule"/>
</dbReference>
<dbReference type="Gene3D" id="2.60.40.1180">
    <property type="entry name" value="Golgi alpha-mannosidase II"/>
    <property type="match status" value="1"/>
</dbReference>
<evidence type="ECO:0000256" key="6">
    <source>
        <dbReference type="ARBA" id="ARBA00022676"/>
    </source>
</evidence>
<keyword evidence="7 10" id="KW-0808">Transferase</keyword>
<dbReference type="Pfam" id="PF02806">
    <property type="entry name" value="Alpha-amylase_C"/>
    <property type="match status" value="1"/>
</dbReference>
<dbReference type="CDD" id="cd11322">
    <property type="entry name" value="AmyAc_Glg_BE"/>
    <property type="match status" value="1"/>
</dbReference>
<evidence type="ECO:0000313" key="14">
    <source>
        <dbReference type="EMBL" id="TDO28263.1"/>
    </source>
</evidence>
<proteinExistence type="inferred from homology"/>
<feature type="domain" description="Glycosyl hydrolase family 13 catalytic" evidence="13">
    <location>
        <begin position="197"/>
        <end position="539"/>
    </location>
</feature>
<dbReference type="InterPro" id="IPR006047">
    <property type="entry name" value="GH13_cat_dom"/>
</dbReference>
<dbReference type="EC" id="2.4.1.18" evidence="10"/>
<evidence type="ECO:0000256" key="9">
    <source>
        <dbReference type="ARBA" id="ARBA00023277"/>
    </source>
</evidence>
<dbReference type="NCBIfam" id="NF008967">
    <property type="entry name" value="PRK12313.1"/>
    <property type="match status" value="1"/>
</dbReference>
<keyword evidence="9 10" id="KW-0119">Carbohydrate metabolism</keyword>
<keyword evidence="5 10" id="KW-0321">Glycogen metabolism</keyword>
<dbReference type="CDD" id="cd02855">
    <property type="entry name" value="E_set_GBE_prok_N"/>
    <property type="match status" value="1"/>
</dbReference>
<reference evidence="14 15" key="1">
    <citation type="submission" date="2019-03" db="EMBL/GenBank/DDBJ databases">
        <title>Genomic Encyclopedia of Archaeal and Bacterial Type Strains, Phase II (KMG-II): from individual species to whole genera.</title>
        <authorList>
            <person name="Goeker M."/>
        </authorList>
    </citation>
    <scope>NUCLEOTIDE SEQUENCE [LARGE SCALE GENOMIC DNA]</scope>
    <source>
        <strain evidence="14 15">DSM 28323</strain>
    </source>
</reference>
<accession>A0A4R6IZI3</accession>
<evidence type="ECO:0000256" key="8">
    <source>
        <dbReference type="ARBA" id="ARBA00023056"/>
    </source>
</evidence>
<evidence type="ECO:0000256" key="3">
    <source>
        <dbReference type="ARBA" id="ARBA00004964"/>
    </source>
</evidence>
<dbReference type="GO" id="GO:0005829">
    <property type="term" value="C:cytosol"/>
    <property type="evidence" value="ECO:0007669"/>
    <property type="project" value="TreeGrafter"/>
</dbReference>
<evidence type="ECO:0000256" key="2">
    <source>
        <dbReference type="ARBA" id="ARBA00002953"/>
    </source>
</evidence>
<dbReference type="Gene3D" id="3.20.20.80">
    <property type="entry name" value="Glycosidases"/>
    <property type="match status" value="1"/>
</dbReference>
<protein>
    <recommendedName>
        <fullName evidence="10">1,4-alpha-glucan branching enzyme GlgB</fullName>
        <ecNumber evidence="10">2.4.1.18</ecNumber>
    </recommendedName>
    <alternativeName>
        <fullName evidence="10">1,4-alpha-D-glucan:1,4-alpha-D-glucan 6-glucosyl-transferase</fullName>
    </alternativeName>
    <alternativeName>
        <fullName evidence="10">Alpha-(1-&gt;4)-glucan branching enzyme</fullName>
    </alternativeName>
    <alternativeName>
        <fullName evidence="10">Glycogen branching enzyme</fullName>
        <shortName evidence="10">BE</shortName>
    </alternativeName>
</protein>
<dbReference type="SMART" id="SM00642">
    <property type="entry name" value="Aamy"/>
    <property type="match status" value="1"/>
</dbReference>
<dbReference type="NCBIfam" id="NF003811">
    <property type="entry name" value="PRK05402.1"/>
    <property type="match status" value="1"/>
</dbReference>
<dbReference type="InterPro" id="IPR006407">
    <property type="entry name" value="GlgB"/>
</dbReference>
<dbReference type="FunFam" id="3.20.20.80:FF:000003">
    <property type="entry name" value="1,4-alpha-glucan branching enzyme GlgB"/>
    <property type="match status" value="1"/>
</dbReference>
<evidence type="ECO:0000313" key="15">
    <source>
        <dbReference type="Proteomes" id="UP000295741"/>
    </source>
</evidence>
<dbReference type="InterPro" id="IPR037439">
    <property type="entry name" value="Branching_enzy"/>
</dbReference>
<evidence type="ECO:0000256" key="1">
    <source>
        <dbReference type="ARBA" id="ARBA00000826"/>
    </source>
</evidence>
<comment type="function">
    <text evidence="2 10">Catalyzes the formation of the alpha-1,6-glucosidic linkages in glycogen by scission of a 1,4-alpha-linked oligosaccharide from growing alpha-1,4-glucan chains and the subsequent attachment of the oligosaccharide to the alpha-1,6 position.</text>
</comment>
<dbReference type="GO" id="GO:0005978">
    <property type="term" value="P:glycogen biosynthetic process"/>
    <property type="evidence" value="ECO:0007669"/>
    <property type="project" value="UniProtKB-UniRule"/>
</dbReference>
<dbReference type="PIRSF" id="PIRSF000463">
    <property type="entry name" value="GlgB"/>
    <property type="match status" value="1"/>
</dbReference>
<dbReference type="NCBIfam" id="TIGR01515">
    <property type="entry name" value="branching_enzym"/>
    <property type="match status" value="1"/>
</dbReference>
<gene>
    <name evidence="10" type="primary">glgB</name>
    <name evidence="14" type="ORF">BC659_0326</name>
</gene>
<dbReference type="Proteomes" id="UP000295741">
    <property type="component" value="Unassembled WGS sequence"/>
</dbReference>
<sequence length="675" mass="79107">MSDEMNKPKNSNGAITNKANNTSGTDKPEGNKYEELHFVDTNQSVWNYSLFTDEDIRNFQNGTHYRLYDFFGNKQLAVLNTHGTYFAVWAPNATFVSVTGYFNEWNKSSHPLKVRLDNSGIWEGFIPGIQQGEAYKYHIHGYKGIKLDKGDPYAHYWEKRPYTASITWQTDYPWQDDEWMKKRSKHNSLNAPWSVYEVHLASWMRPDKNNEEVYNTYQQITERLVPYIKEMGFTHVELMPVMEHPFDGSWGYQGTGYFAPTSRFGSPQEYAAMVDAFHQAGIGVILDWVPSHFPYDAHGLFMFDGTHTYEYADMRKGYHPDWNSYIFNYKRGEVKSFLISSARFWCDRFHTDGLRVDAVSSMLRLDYSRNKGQWEPNEFGGNGNLEAIAFIKDLNETLYRDFPDIQTIAEEATDWPKISRPTFEGGLGFGMKWMMGWMHDTLDYFKMDPIYRQFHQDKFSFSMMYFYDENFMLPLSHDEVVHGKSPMLYKMPGDEWQKFANLRILYTYMFTHPGAKLLFMGNEFAATSEWNYKSELPWELLQFVSHGGMKYCVQKLNELYRSEPALYENQFSDDGFEWVDLNHRSESVMVYKRKGKKAKDDVLVILNVTPVVRRDWEVDVQGKEKWSEIFNSDSKEFWGTGDVFNPDIPSLLVDKKAKYYRLKVHLPALGAVVLK</sequence>
<dbReference type="InterPro" id="IPR013780">
    <property type="entry name" value="Glyco_hydro_b"/>
</dbReference>
<dbReference type="AlphaFoldDB" id="A0A4R6IZI3"/>
<dbReference type="GO" id="GO:0004553">
    <property type="term" value="F:hydrolase activity, hydrolyzing O-glycosyl compounds"/>
    <property type="evidence" value="ECO:0007669"/>
    <property type="project" value="InterPro"/>
</dbReference>
<evidence type="ECO:0000256" key="4">
    <source>
        <dbReference type="ARBA" id="ARBA00009000"/>
    </source>
</evidence>
<dbReference type="GO" id="GO:0043169">
    <property type="term" value="F:cation binding"/>
    <property type="evidence" value="ECO:0007669"/>
    <property type="project" value="InterPro"/>
</dbReference>
<evidence type="ECO:0000259" key="13">
    <source>
        <dbReference type="SMART" id="SM00642"/>
    </source>
</evidence>
<comment type="caution">
    <text evidence="14">The sequence shown here is derived from an EMBL/GenBank/DDBJ whole genome shotgun (WGS) entry which is preliminary data.</text>
</comment>
<dbReference type="InterPro" id="IPR006048">
    <property type="entry name" value="A-amylase/branching_C"/>
</dbReference>
<dbReference type="InterPro" id="IPR014756">
    <property type="entry name" value="Ig_E-set"/>
</dbReference>
<keyword evidence="15" id="KW-1185">Reference proteome</keyword>
<dbReference type="SUPFAM" id="SSF51445">
    <property type="entry name" value="(Trans)glycosidases"/>
    <property type="match status" value="1"/>
</dbReference>
<dbReference type="SUPFAM" id="SSF51011">
    <property type="entry name" value="Glycosyl hydrolase domain"/>
    <property type="match status" value="1"/>
</dbReference>
<name>A0A4R6IZI3_9BACT</name>
<dbReference type="InterPro" id="IPR004193">
    <property type="entry name" value="Glyco_hydro_13_N"/>
</dbReference>
<dbReference type="HAMAP" id="MF_00685">
    <property type="entry name" value="GlgB"/>
    <property type="match status" value="1"/>
</dbReference>
<dbReference type="SUPFAM" id="SSF81296">
    <property type="entry name" value="E set domains"/>
    <property type="match status" value="1"/>
</dbReference>
<feature type="region of interest" description="Disordered" evidence="12">
    <location>
        <begin position="1"/>
        <end position="31"/>
    </location>
</feature>
<comment type="similarity">
    <text evidence="4 10">Belongs to the glycosyl hydrolase 13 family. GlgB subfamily.</text>
</comment>
<dbReference type="PANTHER" id="PTHR43651:SF3">
    <property type="entry name" value="1,4-ALPHA-GLUCAN-BRANCHING ENZYME"/>
    <property type="match status" value="1"/>
</dbReference>
<dbReference type="InterPro" id="IPR017853">
    <property type="entry name" value="GH"/>
</dbReference>
<feature type="active site" description="Nucleophile" evidence="10 11">
    <location>
        <position position="357"/>
    </location>
</feature>
<evidence type="ECO:0000256" key="7">
    <source>
        <dbReference type="ARBA" id="ARBA00022679"/>
    </source>
</evidence>
<dbReference type="InterPro" id="IPR013783">
    <property type="entry name" value="Ig-like_fold"/>
</dbReference>
<keyword evidence="6 10" id="KW-0328">Glycosyltransferase</keyword>
<dbReference type="UniPathway" id="UPA00164"/>
<comment type="subunit">
    <text evidence="10">Monomer.</text>
</comment>
<feature type="compositionally biased region" description="Polar residues" evidence="12">
    <location>
        <begin position="8"/>
        <end position="25"/>
    </location>
</feature>
<comment type="pathway">
    <text evidence="3 10">Glycan biosynthesis; glycogen biosynthesis.</text>
</comment>
<evidence type="ECO:0000256" key="10">
    <source>
        <dbReference type="HAMAP-Rule" id="MF_00685"/>
    </source>
</evidence>
<dbReference type="EMBL" id="SNWP01000010">
    <property type="protein sequence ID" value="TDO28263.1"/>
    <property type="molecule type" value="Genomic_DNA"/>
</dbReference>
<dbReference type="Gene3D" id="2.60.40.10">
    <property type="entry name" value="Immunoglobulins"/>
    <property type="match status" value="1"/>
</dbReference>
<dbReference type="Pfam" id="PF00128">
    <property type="entry name" value="Alpha-amylase"/>
    <property type="match status" value="1"/>
</dbReference>
<feature type="active site" description="Proton donor" evidence="10 11">
    <location>
        <position position="410"/>
    </location>
</feature>
<dbReference type="PANTHER" id="PTHR43651">
    <property type="entry name" value="1,4-ALPHA-GLUCAN-BRANCHING ENZYME"/>
    <property type="match status" value="1"/>
</dbReference>
<comment type="catalytic activity">
    <reaction evidence="1 10">
        <text>Transfers a segment of a (1-&gt;4)-alpha-D-glucan chain to a primary hydroxy group in a similar glucan chain.</text>
        <dbReference type="EC" id="2.4.1.18"/>
    </reaction>
</comment>
<evidence type="ECO:0000256" key="11">
    <source>
        <dbReference type="PIRSR" id="PIRSR000463-1"/>
    </source>
</evidence>
<dbReference type="Pfam" id="PF02922">
    <property type="entry name" value="CBM_48"/>
    <property type="match status" value="1"/>
</dbReference>
<evidence type="ECO:0000256" key="5">
    <source>
        <dbReference type="ARBA" id="ARBA00022600"/>
    </source>
</evidence>
<organism evidence="14 15">
    <name type="scientific">Sediminibacterium goheungense</name>
    <dbReference type="NCBI Taxonomy" id="1086393"/>
    <lineage>
        <taxon>Bacteria</taxon>
        <taxon>Pseudomonadati</taxon>
        <taxon>Bacteroidota</taxon>
        <taxon>Chitinophagia</taxon>
        <taxon>Chitinophagales</taxon>
        <taxon>Chitinophagaceae</taxon>
        <taxon>Sediminibacterium</taxon>
    </lineage>
</organism>
<evidence type="ECO:0000256" key="12">
    <source>
        <dbReference type="SAM" id="MobiDB-lite"/>
    </source>
</evidence>